<accession>A0A011USA1</accession>
<dbReference type="PATRIC" id="fig|69279.3.peg.1719"/>
<dbReference type="Proteomes" id="UP000019849">
    <property type="component" value="Unassembled WGS sequence"/>
</dbReference>
<dbReference type="STRING" id="69279.BG36_23970"/>
<evidence type="ECO:0000313" key="5">
    <source>
        <dbReference type="Proteomes" id="UP000294958"/>
    </source>
</evidence>
<evidence type="ECO:0000313" key="4">
    <source>
        <dbReference type="Proteomes" id="UP000019849"/>
    </source>
</evidence>
<dbReference type="EMBL" id="SNZF01000013">
    <property type="protein sequence ID" value="TDR34608.1"/>
    <property type="molecule type" value="Genomic_DNA"/>
</dbReference>
<organism evidence="2 4">
    <name type="scientific">Aquamicrobium defluvii</name>
    <dbReference type="NCBI Taxonomy" id="69279"/>
    <lineage>
        <taxon>Bacteria</taxon>
        <taxon>Pseudomonadati</taxon>
        <taxon>Pseudomonadota</taxon>
        <taxon>Alphaproteobacteria</taxon>
        <taxon>Hyphomicrobiales</taxon>
        <taxon>Phyllobacteriaceae</taxon>
        <taxon>Aquamicrobium</taxon>
    </lineage>
</organism>
<evidence type="ECO:0000313" key="3">
    <source>
        <dbReference type="EMBL" id="TDR34608.1"/>
    </source>
</evidence>
<proteinExistence type="predicted"/>
<reference evidence="2 4" key="1">
    <citation type="submission" date="2014-02" db="EMBL/GenBank/DDBJ databases">
        <title>Aquamicrobium defluvii Genome sequencing.</title>
        <authorList>
            <person name="Wang X."/>
        </authorList>
    </citation>
    <scope>NUCLEOTIDE SEQUENCE [LARGE SCALE GENOMIC DNA]</scope>
    <source>
        <strain evidence="2 4">W13Z1</strain>
    </source>
</reference>
<feature type="compositionally biased region" description="Basic and acidic residues" evidence="1">
    <location>
        <begin position="14"/>
        <end position="29"/>
    </location>
</feature>
<name>A0A011USA1_9HYPH</name>
<dbReference type="HOGENOM" id="CLU_2912358_0_0_5"/>
<evidence type="ECO:0000313" key="2">
    <source>
        <dbReference type="EMBL" id="EXL09131.1"/>
    </source>
</evidence>
<dbReference type="Proteomes" id="UP000294958">
    <property type="component" value="Unassembled WGS sequence"/>
</dbReference>
<dbReference type="EMBL" id="JENY01000009">
    <property type="protein sequence ID" value="EXL09131.1"/>
    <property type="molecule type" value="Genomic_DNA"/>
</dbReference>
<gene>
    <name evidence="2" type="ORF">BG36_23970</name>
    <name evidence="3" type="ORF">DES43_11337</name>
</gene>
<sequence>MMFHFDQLERQKTARGRELLSADRVDAEKPTAVSAPPVPDNGKIRIERGEGGSIRAIVPAA</sequence>
<keyword evidence="5" id="KW-1185">Reference proteome</keyword>
<evidence type="ECO:0000256" key="1">
    <source>
        <dbReference type="SAM" id="MobiDB-lite"/>
    </source>
</evidence>
<protein>
    <submittedName>
        <fullName evidence="2">Uncharacterized protein</fullName>
    </submittedName>
</protein>
<feature type="region of interest" description="Disordered" evidence="1">
    <location>
        <begin position="14"/>
        <end position="46"/>
    </location>
</feature>
<comment type="caution">
    <text evidence="2">The sequence shown here is derived from an EMBL/GenBank/DDBJ whole genome shotgun (WGS) entry which is preliminary data.</text>
</comment>
<reference evidence="3 5" key="2">
    <citation type="submission" date="2019-03" db="EMBL/GenBank/DDBJ databases">
        <title>Genomic Encyclopedia of Type Strains, Phase IV (KMG-IV): sequencing the most valuable type-strain genomes for metagenomic binning, comparative biology and taxonomic classification.</title>
        <authorList>
            <person name="Goeker M."/>
        </authorList>
    </citation>
    <scope>NUCLEOTIDE SEQUENCE [LARGE SCALE GENOMIC DNA]</scope>
    <source>
        <strain evidence="3 5">DSM 11603</strain>
    </source>
</reference>
<dbReference type="AlphaFoldDB" id="A0A011USA1"/>